<feature type="region of interest" description="Disordered" evidence="1">
    <location>
        <begin position="361"/>
        <end position="393"/>
    </location>
</feature>
<sequence>MMAQESKQDEQRLSENVPFKSYSNDQYGPSMGSSSSFNTTDPEQGLDQSMHSSLLTNGLLYDRSEIVLSYPEKVTPIKEPVLSLPIEQDEERIMQADWGNESDDDDNSIALKPNKRLSTAEREEIENQDMQSKGIWTIHAAENGMPYYYNTMTHQSAWEIPQTTNLSSAVATGIPTATKEIESPESAKLDTQQSKKPAANAQTTKTYTAKNTVEIIAEIQKKFDIPASANINRAINKPLPGTTDVKTTNTAPNVRHKCHRSRSRSPKKETSRDERLSRWEAPYSSSRSAPATRCPRPRSVLLPPQPPPAPRDYYYYDDYRYYRRSPSPPPPRPIPFPYRHYPPYDRYNNYSLYDNRYADVGRYSPPPPDIRYRYYDRSPPPLSPPPYHRPRVRNWNRYESYRPQYQR</sequence>
<feature type="compositionally biased region" description="Polar residues" evidence="1">
    <location>
        <begin position="189"/>
        <end position="203"/>
    </location>
</feature>
<reference evidence="3 4" key="1">
    <citation type="submission" date="2014-09" db="EMBL/GenBank/DDBJ databases">
        <authorList>
            <person name="Ellenberger Sabrina"/>
        </authorList>
    </citation>
    <scope>NUCLEOTIDE SEQUENCE [LARGE SCALE GENOMIC DNA]</scope>
    <source>
        <strain evidence="3 4">CBS 412.66</strain>
    </source>
</reference>
<feature type="compositionally biased region" description="Basic residues" evidence="1">
    <location>
        <begin position="254"/>
        <end position="265"/>
    </location>
</feature>
<feature type="compositionally biased region" description="Basic and acidic residues" evidence="1">
    <location>
        <begin position="266"/>
        <end position="278"/>
    </location>
</feature>
<dbReference type="SUPFAM" id="SSF51045">
    <property type="entry name" value="WW domain"/>
    <property type="match status" value="1"/>
</dbReference>
<dbReference type="InterPro" id="IPR036020">
    <property type="entry name" value="WW_dom_sf"/>
</dbReference>
<dbReference type="PROSITE" id="PS50020">
    <property type="entry name" value="WW_DOMAIN_2"/>
    <property type="match status" value="1"/>
</dbReference>
<protein>
    <recommendedName>
        <fullName evidence="2">WW domain-containing protein</fullName>
    </recommendedName>
</protein>
<gene>
    <name evidence="3" type="primary">PARPA_02248.1 scaffold 3493</name>
</gene>
<feature type="compositionally biased region" description="Polar residues" evidence="1">
    <location>
        <begin position="21"/>
        <end position="51"/>
    </location>
</feature>
<dbReference type="CDD" id="cd00201">
    <property type="entry name" value="WW"/>
    <property type="match status" value="1"/>
</dbReference>
<feature type="compositionally biased region" description="Basic and acidic residues" evidence="1">
    <location>
        <begin position="179"/>
        <end position="188"/>
    </location>
</feature>
<feature type="compositionally biased region" description="Pro residues" evidence="1">
    <location>
        <begin position="378"/>
        <end position="387"/>
    </location>
</feature>
<dbReference type="EMBL" id="LN720399">
    <property type="protein sequence ID" value="CEP08859.1"/>
    <property type="molecule type" value="Genomic_DNA"/>
</dbReference>
<name>A0A0B7N150_9FUNG</name>
<dbReference type="InterPro" id="IPR001202">
    <property type="entry name" value="WW_dom"/>
</dbReference>
<evidence type="ECO:0000256" key="1">
    <source>
        <dbReference type="SAM" id="MobiDB-lite"/>
    </source>
</evidence>
<feature type="compositionally biased region" description="Basic and acidic residues" evidence="1">
    <location>
        <begin position="1"/>
        <end position="13"/>
    </location>
</feature>
<accession>A0A0B7N150</accession>
<evidence type="ECO:0000259" key="2">
    <source>
        <dbReference type="PROSITE" id="PS50020"/>
    </source>
</evidence>
<feature type="region of interest" description="Disordered" evidence="1">
    <location>
        <begin position="1"/>
        <end position="51"/>
    </location>
</feature>
<keyword evidence="4" id="KW-1185">Reference proteome</keyword>
<dbReference type="Gene3D" id="2.20.70.10">
    <property type="match status" value="1"/>
</dbReference>
<feature type="domain" description="WW" evidence="2">
    <location>
        <begin position="136"/>
        <end position="163"/>
    </location>
</feature>
<feature type="region of interest" description="Disordered" evidence="1">
    <location>
        <begin position="179"/>
        <end position="203"/>
    </location>
</feature>
<evidence type="ECO:0000313" key="4">
    <source>
        <dbReference type="Proteomes" id="UP000054107"/>
    </source>
</evidence>
<dbReference type="OrthoDB" id="2289908at2759"/>
<organism evidence="3 4">
    <name type="scientific">Parasitella parasitica</name>
    <dbReference type="NCBI Taxonomy" id="35722"/>
    <lineage>
        <taxon>Eukaryota</taxon>
        <taxon>Fungi</taxon>
        <taxon>Fungi incertae sedis</taxon>
        <taxon>Mucoromycota</taxon>
        <taxon>Mucoromycotina</taxon>
        <taxon>Mucoromycetes</taxon>
        <taxon>Mucorales</taxon>
        <taxon>Mucorineae</taxon>
        <taxon>Mucoraceae</taxon>
        <taxon>Parasitella</taxon>
    </lineage>
</organism>
<evidence type="ECO:0000313" key="3">
    <source>
        <dbReference type="EMBL" id="CEP08859.1"/>
    </source>
</evidence>
<dbReference type="Proteomes" id="UP000054107">
    <property type="component" value="Unassembled WGS sequence"/>
</dbReference>
<proteinExistence type="predicted"/>
<feature type="region of interest" description="Disordered" evidence="1">
    <location>
        <begin position="234"/>
        <end position="314"/>
    </location>
</feature>
<dbReference type="AlphaFoldDB" id="A0A0B7N150"/>
<dbReference type="SMART" id="SM00456">
    <property type="entry name" value="WW"/>
    <property type="match status" value="1"/>
</dbReference>